<keyword evidence="4" id="KW-1185">Reference proteome</keyword>
<accession>A0A5C7IYW2</accession>
<dbReference type="InterPro" id="IPR029466">
    <property type="entry name" value="NAM-associated_C"/>
</dbReference>
<dbReference type="OrthoDB" id="1225588at2759"/>
<feature type="domain" description="No apical meristem-associated C-terminal" evidence="2">
    <location>
        <begin position="222"/>
        <end position="413"/>
    </location>
</feature>
<protein>
    <recommendedName>
        <fullName evidence="2">No apical meristem-associated C-terminal domain-containing protein</fullName>
    </recommendedName>
</protein>
<feature type="compositionally biased region" description="Basic residues" evidence="1">
    <location>
        <begin position="292"/>
        <end position="303"/>
    </location>
</feature>
<dbReference type="AlphaFoldDB" id="A0A5C7IYW2"/>
<feature type="compositionally biased region" description="Polar residues" evidence="1">
    <location>
        <begin position="253"/>
        <end position="266"/>
    </location>
</feature>
<dbReference type="Pfam" id="PF14303">
    <property type="entry name" value="NAM-associated"/>
    <property type="match status" value="1"/>
</dbReference>
<sequence>MDSQESQQFLQFQHLPNDTGHINASESLNTQCVFNSSQIHPQVSLPQANQFGPFNIPFQSNFTFNPMNAPYPFPFQSLLNAPKLPFDTQTVNTSKRSNKKCKTTKKSNISQTSSPNKKWTRVEDISLTKAWLYVSVDSDIGNNQKNSAMWNRILQTWRDNMGAYDEARTTNSLGCRWGKILAAVNKFHALHERLERTPQSGTTPEDMKREALRMYEDLTNGKPFKYEHCWEILIKNPKWCSKELTKTNDSNKQKSINDSNSPMSFSNERDESMNPDTPVTEGINVDGVVRPQGRKGTKEKKRRLNDEKSVVDALYNLQSTLEKQIMVNQEELELKREKDKKEFELRERTMKKEIELKEKAQKMKEKDQQLKKKEQQMKEKAQKRQEQDRILNQDVNKLPQALRKAFQIYQAQILKEWENEGLFGKVLGSNDGDK</sequence>
<evidence type="ECO:0000256" key="1">
    <source>
        <dbReference type="SAM" id="MobiDB-lite"/>
    </source>
</evidence>
<dbReference type="PANTHER" id="PTHR45125:SF3">
    <property type="entry name" value="NO-APICAL-MERISTEM-ASSOCIATED CARBOXY-TERMINAL DOMAIN PROTEIN"/>
    <property type="match status" value="1"/>
</dbReference>
<proteinExistence type="predicted"/>
<evidence type="ECO:0000313" key="4">
    <source>
        <dbReference type="Proteomes" id="UP000323000"/>
    </source>
</evidence>
<feature type="region of interest" description="Disordered" evidence="1">
    <location>
        <begin position="89"/>
        <end position="115"/>
    </location>
</feature>
<comment type="caution">
    <text evidence="3">The sequence shown here is derived from an EMBL/GenBank/DDBJ whole genome shotgun (WGS) entry which is preliminary data.</text>
</comment>
<evidence type="ECO:0000313" key="3">
    <source>
        <dbReference type="EMBL" id="TXG74455.1"/>
    </source>
</evidence>
<feature type="region of interest" description="Disordered" evidence="1">
    <location>
        <begin position="359"/>
        <end position="392"/>
    </location>
</feature>
<feature type="compositionally biased region" description="Basic and acidic residues" evidence="1">
    <location>
        <begin position="359"/>
        <end position="391"/>
    </location>
</feature>
<dbReference type="Proteomes" id="UP000323000">
    <property type="component" value="Chromosome 1"/>
</dbReference>
<dbReference type="EMBL" id="VAHF01000001">
    <property type="protein sequence ID" value="TXG74455.1"/>
    <property type="molecule type" value="Genomic_DNA"/>
</dbReference>
<feature type="region of interest" description="Disordered" evidence="1">
    <location>
        <begin position="246"/>
        <end position="305"/>
    </location>
</feature>
<feature type="compositionally biased region" description="Basic residues" evidence="1">
    <location>
        <begin position="96"/>
        <end position="105"/>
    </location>
</feature>
<name>A0A5C7IYW2_9ROSI</name>
<organism evidence="3 4">
    <name type="scientific">Acer yangbiense</name>
    <dbReference type="NCBI Taxonomy" id="1000413"/>
    <lineage>
        <taxon>Eukaryota</taxon>
        <taxon>Viridiplantae</taxon>
        <taxon>Streptophyta</taxon>
        <taxon>Embryophyta</taxon>
        <taxon>Tracheophyta</taxon>
        <taxon>Spermatophyta</taxon>
        <taxon>Magnoliopsida</taxon>
        <taxon>eudicotyledons</taxon>
        <taxon>Gunneridae</taxon>
        <taxon>Pentapetalae</taxon>
        <taxon>rosids</taxon>
        <taxon>malvids</taxon>
        <taxon>Sapindales</taxon>
        <taxon>Sapindaceae</taxon>
        <taxon>Hippocastanoideae</taxon>
        <taxon>Acereae</taxon>
        <taxon>Acer</taxon>
    </lineage>
</organism>
<gene>
    <name evidence="3" type="ORF">EZV62_003034</name>
</gene>
<evidence type="ECO:0000259" key="2">
    <source>
        <dbReference type="Pfam" id="PF14303"/>
    </source>
</evidence>
<reference evidence="4" key="1">
    <citation type="journal article" date="2019" name="Gigascience">
        <title>De novo genome assembly of the endangered Acer yangbiense, a plant species with extremely small populations endemic to Yunnan Province, China.</title>
        <authorList>
            <person name="Yang J."/>
            <person name="Wariss H.M."/>
            <person name="Tao L."/>
            <person name="Zhang R."/>
            <person name="Yun Q."/>
            <person name="Hollingsworth P."/>
            <person name="Dao Z."/>
            <person name="Luo G."/>
            <person name="Guo H."/>
            <person name="Ma Y."/>
            <person name="Sun W."/>
        </authorList>
    </citation>
    <scope>NUCLEOTIDE SEQUENCE [LARGE SCALE GENOMIC DNA]</scope>
    <source>
        <strain evidence="4">cv. Malutang</strain>
    </source>
</reference>
<dbReference type="PANTHER" id="PTHR45125">
    <property type="entry name" value="F21J9.4-RELATED"/>
    <property type="match status" value="1"/>
</dbReference>